<keyword evidence="5" id="KW-1185">Reference proteome</keyword>
<feature type="region of interest" description="Disordered" evidence="1">
    <location>
        <begin position="152"/>
        <end position="191"/>
    </location>
</feature>
<dbReference type="RefSeq" id="WP_052762229.1">
    <property type="nucleotide sequence ID" value="NZ_KQ061221.1"/>
</dbReference>
<dbReference type="AlphaFoldDB" id="A0A1H2JN16"/>
<dbReference type="EMBL" id="LT629791">
    <property type="protein sequence ID" value="SDU57733.1"/>
    <property type="molecule type" value="Genomic_DNA"/>
</dbReference>
<sequence length="242" mass="24299">MRIARPATVVLVLGALLFLAAPASAGGPTSVLLVSPSTGRTASLYATNEGYTTLMSQLDADPAADPSRGMTRPNIGGDQIVVTWMIHDVQPWRVDRITLDGGGLPEWVNTTQSTGAGPIALDDAGLWHRPADAAALAGLLVELGLTGQTGLRPAGKEDAATMSGNFDPPAPAGAGDAAGASGAAGAASSPDDGGAVAVATWALPAVAGGIVVGVLSDRWLRRRRQGGDGGRWQLVDVPGPSA</sequence>
<keyword evidence="2" id="KW-0812">Transmembrane</keyword>
<dbReference type="Proteomes" id="UP000182977">
    <property type="component" value="Chromosome I"/>
</dbReference>
<evidence type="ECO:0000256" key="1">
    <source>
        <dbReference type="SAM" id="MobiDB-lite"/>
    </source>
</evidence>
<evidence type="ECO:0008006" key="6">
    <source>
        <dbReference type="Google" id="ProtNLM"/>
    </source>
</evidence>
<name>A0A1H2JN16_9ACTN</name>
<keyword evidence="2" id="KW-0472">Membrane</keyword>
<keyword evidence="3" id="KW-0732">Signal</keyword>
<evidence type="ECO:0000256" key="2">
    <source>
        <dbReference type="SAM" id="Phobius"/>
    </source>
</evidence>
<accession>A0A1H2JN16</accession>
<evidence type="ECO:0000313" key="5">
    <source>
        <dbReference type="Proteomes" id="UP000182977"/>
    </source>
</evidence>
<gene>
    <name evidence="4" type="ORF">SAMN04488563_2874</name>
</gene>
<feature type="transmembrane region" description="Helical" evidence="2">
    <location>
        <begin position="195"/>
        <end position="215"/>
    </location>
</feature>
<dbReference type="STRING" id="419479.SAMN04488563_2874"/>
<organism evidence="4 5">
    <name type="scientific">Jiangella alkaliphila</name>
    <dbReference type="NCBI Taxonomy" id="419479"/>
    <lineage>
        <taxon>Bacteria</taxon>
        <taxon>Bacillati</taxon>
        <taxon>Actinomycetota</taxon>
        <taxon>Actinomycetes</taxon>
        <taxon>Jiangellales</taxon>
        <taxon>Jiangellaceae</taxon>
        <taxon>Jiangella</taxon>
    </lineage>
</organism>
<dbReference type="OrthoDB" id="3698271at2"/>
<keyword evidence="2" id="KW-1133">Transmembrane helix</keyword>
<protein>
    <recommendedName>
        <fullName evidence="6">MYXO-CTERM domain-containing protein</fullName>
    </recommendedName>
</protein>
<evidence type="ECO:0000256" key="3">
    <source>
        <dbReference type="SAM" id="SignalP"/>
    </source>
</evidence>
<feature type="chain" id="PRO_5009277662" description="MYXO-CTERM domain-containing protein" evidence="3">
    <location>
        <begin position="26"/>
        <end position="242"/>
    </location>
</feature>
<feature type="signal peptide" evidence="3">
    <location>
        <begin position="1"/>
        <end position="25"/>
    </location>
</feature>
<evidence type="ECO:0000313" key="4">
    <source>
        <dbReference type="EMBL" id="SDU57733.1"/>
    </source>
</evidence>
<feature type="compositionally biased region" description="Low complexity" evidence="1">
    <location>
        <begin position="172"/>
        <end position="191"/>
    </location>
</feature>
<reference evidence="5" key="1">
    <citation type="submission" date="2016-10" db="EMBL/GenBank/DDBJ databases">
        <authorList>
            <person name="Varghese N."/>
            <person name="Submissions S."/>
        </authorList>
    </citation>
    <scope>NUCLEOTIDE SEQUENCE [LARGE SCALE GENOMIC DNA]</scope>
    <source>
        <strain evidence="5">DSM 45079</strain>
    </source>
</reference>
<proteinExistence type="predicted"/>